<sequence>MIISLFINRLGRVWFLHKYCPIGFLEVVCVLIGECVTLSVLEHRTSFSLSCPAIFFCATYNDTMTYIYSSEIFPTHLRAKGLSIRLAGLCLASLT</sequence>
<evidence type="ECO:0000313" key="1">
    <source>
        <dbReference type="EMBL" id="EXJ73874.1"/>
    </source>
</evidence>
<comment type="caution">
    <text evidence="1">The sequence shown here is derived from an EMBL/GenBank/DDBJ whole genome shotgun (WGS) entry which is preliminary data.</text>
</comment>
<protein>
    <recommendedName>
        <fullName evidence="3">Major facilitator superfamily (MFS) profile domain-containing protein</fullName>
    </recommendedName>
</protein>
<dbReference type="GeneID" id="19188364"/>
<name>W9XUE7_9EURO</name>
<dbReference type="EMBL" id="AMGX01000004">
    <property type="protein sequence ID" value="EXJ73874.1"/>
    <property type="molecule type" value="Genomic_DNA"/>
</dbReference>
<proteinExistence type="predicted"/>
<dbReference type="AlphaFoldDB" id="W9XUE7"/>
<accession>W9XUE7</accession>
<dbReference type="Gene3D" id="1.20.1250.20">
    <property type="entry name" value="MFS general substrate transporter like domains"/>
    <property type="match status" value="1"/>
</dbReference>
<gene>
    <name evidence="1" type="ORF">A1O5_03636</name>
</gene>
<evidence type="ECO:0008006" key="3">
    <source>
        <dbReference type="Google" id="ProtNLM"/>
    </source>
</evidence>
<organism evidence="1 2">
    <name type="scientific">Cladophialophora psammophila CBS 110553</name>
    <dbReference type="NCBI Taxonomy" id="1182543"/>
    <lineage>
        <taxon>Eukaryota</taxon>
        <taxon>Fungi</taxon>
        <taxon>Dikarya</taxon>
        <taxon>Ascomycota</taxon>
        <taxon>Pezizomycotina</taxon>
        <taxon>Eurotiomycetes</taxon>
        <taxon>Chaetothyriomycetidae</taxon>
        <taxon>Chaetothyriales</taxon>
        <taxon>Herpotrichiellaceae</taxon>
        <taxon>Cladophialophora</taxon>
    </lineage>
</organism>
<dbReference type="RefSeq" id="XP_007742437.1">
    <property type="nucleotide sequence ID" value="XM_007744247.1"/>
</dbReference>
<dbReference type="InterPro" id="IPR036259">
    <property type="entry name" value="MFS_trans_sf"/>
</dbReference>
<dbReference type="OrthoDB" id="6612291at2759"/>
<evidence type="ECO:0000313" key="2">
    <source>
        <dbReference type="Proteomes" id="UP000019471"/>
    </source>
</evidence>
<keyword evidence="2" id="KW-1185">Reference proteome</keyword>
<dbReference type="Proteomes" id="UP000019471">
    <property type="component" value="Unassembled WGS sequence"/>
</dbReference>
<dbReference type="HOGENOM" id="CLU_2372614_0_0_1"/>
<reference evidence="1 2" key="1">
    <citation type="submission" date="2013-03" db="EMBL/GenBank/DDBJ databases">
        <title>The Genome Sequence of Cladophialophora psammophila CBS 110553.</title>
        <authorList>
            <consortium name="The Broad Institute Genomics Platform"/>
            <person name="Cuomo C."/>
            <person name="de Hoog S."/>
            <person name="Gorbushina A."/>
            <person name="Walker B."/>
            <person name="Young S.K."/>
            <person name="Zeng Q."/>
            <person name="Gargeya S."/>
            <person name="Fitzgerald M."/>
            <person name="Haas B."/>
            <person name="Abouelleil A."/>
            <person name="Allen A.W."/>
            <person name="Alvarado L."/>
            <person name="Arachchi H.M."/>
            <person name="Berlin A.M."/>
            <person name="Chapman S.B."/>
            <person name="Gainer-Dewar J."/>
            <person name="Goldberg J."/>
            <person name="Griggs A."/>
            <person name="Gujja S."/>
            <person name="Hansen M."/>
            <person name="Howarth C."/>
            <person name="Imamovic A."/>
            <person name="Ireland A."/>
            <person name="Larimer J."/>
            <person name="McCowan C."/>
            <person name="Murphy C."/>
            <person name="Pearson M."/>
            <person name="Poon T.W."/>
            <person name="Priest M."/>
            <person name="Roberts A."/>
            <person name="Saif S."/>
            <person name="Shea T."/>
            <person name="Sisk P."/>
            <person name="Sykes S."/>
            <person name="Wortman J."/>
            <person name="Nusbaum C."/>
            <person name="Birren B."/>
        </authorList>
    </citation>
    <scope>NUCLEOTIDE SEQUENCE [LARGE SCALE GENOMIC DNA]</scope>
    <source>
        <strain evidence="1 2">CBS 110553</strain>
    </source>
</reference>